<dbReference type="NCBIfam" id="TIGR04498">
    <property type="entry name" value="AbiV_defense"/>
    <property type="match status" value="1"/>
</dbReference>
<name>A0ABU4TFW4_9PSEU</name>
<organism evidence="2 3">
    <name type="scientific">Lentzea miocenica</name>
    <dbReference type="NCBI Taxonomy" id="3095431"/>
    <lineage>
        <taxon>Bacteria</taxon>
        <taxon>Bacillati</taxon>
        <taxon>Actinomycetota</taxon>
        <taxon>Actinomycetes</taxon>
        <taxon>Pseudonocardiales</taxon>
        <taxon>Pseudonocardiaceae</taxon>
        <taxon>Lentzea</taxon>
    </lineage>
</organism>
<evidence type="ECO:0000313" key="2">
    <source>
        <dbReference type="EMBL" id="MDX8036940.1"/>
    </source>
</evidence>
<dbReference type="InterPro" id="IPR030987">
    <property type="entry name" value="AbiV"/>
</dbReference>
<evidence type="ECO:0000256" key="1">
    <source>
        <dbReference type="SAM" id="MobiDB-lite"/>
    </source>
</evidence>
<sequence>MAKRQLTSAELDQLSQAALNNALELLADARLLFDAKRWPRAYALAALAGEEVGKYEICREAASSPPCGESAWKAFWHDWKQHRPKIATMTGPLVDSLAACYPAYTTEGRERWEQVRVTLTDRDSDLAKAVNNSKMAAFYVDFDDDAVLVPAEIVHRNTAENMINTVSRAIAHLPHGGSPAAPRSSTATVPASSANRPTP</sequence>
<dbReference type="EMBL" id="JAXAVW010000051">
    <property type="protein sequence ID" value="MDX8036940.1"/>
    <property type="molecule type" value="Genomic_DNA"/>
</dbReference>
<protein>
    <submittedName>
        <fullName evidence="2">AbiV family abortive infection protein</fullName>
    </submittedName>
</protein>
<comment type="caution">
    <text evidence="2">The sequence shown here is derived from an EMBL/GenBank/DDBJ whole genome shotgun (WGS) entry which is preliminary data.</text>
</comment>
<dbReference type="RefSeq" id="WP_319971934.1">
    <property type="nucleotide sequence ID" value="NZ_JAXAVW010000051.1"/>
</dbReference>
<evidence type="ECO:0000313" key="3">
    <source>
        <dbReference type="Proteomes" id="UP001285521"/>
    </source>
</evidence>
<accession>A0ABU4TFW4</accession>
<reference evidence="2 3" key="2">
    <citation type="submission" date="2023-11" db="EMBL/GenBank/DDBJ databases">
        <authorList>
            <person name="Lara A.C."/>
            <person name="Chronakova A."/>
        </authorList>
    </citation>
    <scope>NUCLEOTIDE SEQUENCE [LARGE SCALE GENOMIC DNA]</scope>
    <source>
        <strain evidence="2 3">BCCO 10_0856</strain>
    </source>
</reference>
<dbReference type="Proteomes" id="UP001285521">
    <property type="component" value="Unassembled WGS sequence"/>
</dbReference>
<reference evidence="2 3" key="1">
    <citation type="submission" date="2023-11" db="EMBL/GenBank/DDBJ databases">
        <title>Lentzea sokolovensis, sp. nov., Lentzea kristufkii, sp. nov., and Lentzea miocenensis, sp. nov., rare actinobacteria from Sokolov Coal Basin, Miocene lacustrine sediment, Czech Republic.</title>
        <authorList>
            <person name="Lara A."/>
            <person name="Kotroba L."/>
            <person name="Nouioui I."/>
            <person name="Neumann-Schaal M."/>
            <person name="Mast Y."/>
            <person name="Chronakova A."/>
        </authorList>
    </citation>
    <scope>NUCLEOTIDE SEQUENCE [LARGE SCALE GENOMIC DNA]</scope>
    <source>
        <strain evidence="2 3">BCCO 10_0856</strain>
    </source>
</reference>
<feature type="region of interest" description="Disordered" evidence="1">
    <location>
        <begin position="174"/>
        <end position="199"/>
    </location>
</feature>
<gene>
    <name evidence="2" type="ORF">SK803_42665</name>
</gene>
<proteinExistence type="predicted"/>
<feature type="compositionally biased region" description="Polar residues" evidence="1">
    <location>
        <begin position="183"/>
        <end position="199"/>
    </location>
</feature>
<keyword evidence="3" id="KW-1185">Reference proteome</keyword>
<dbReference type="Pfam" id="PF18728">
    <property type="entry name" value="HEPN_AbiV"/>
    <property type="match status" value="1"/>
</dbReference>